<protein>
    <submittedName>
        <fullName evidence="2">Acetyltransferase</fullName>
    </submittedName>
</protein>
<accession>A0AAU9AF80</accession>
<evidence type="ECO:0000259" key="1">
    <source>
        <dbReference type="PROSITE" id="PS51186"/>
    </source>
</evidence>
<feature type="domain" description="N-acetyltransferase" evidence="1">
    <location>
        <begin position="5"/>
        <end position="150"/>
    </location>
</feature>
<evidence type="ECO:0000313" key="3">
    <source>
        <dbReference type="Proteomes" id="UP000218824"/>
    </source>
</evidence>
<dbReference type="GO" id="GO:0016747">
    <property type="term" value="F:acyltransferase activity, transferring groups other than amino-acyl groups"/>
    <property type="evidence" value="ECO:0007669"/>
    <property type="project" value="InterPro"/>
</dbReference>
<dbReference type="PROSITE" id="PS51186">
    <property type="entry name" value="GNAT"/>
    <property type="match status" value="1"/>
</dbReference>
<dbReference type="Proteomes" id="UP000218824">
    <property type="component" value="Chromosome"/>
</dbReference>
<sequence>MSSQPTLRILDHTYLALHPAYCDYVAQVFSQADFRRWCEWGQWAPGYRAYSLFEDGRVVANASMMRQRLIVDGEEIVAFQFGAVGCLPERRGRGLARRAMQAALAECGDAPALLFANDSVLAFYPRFGFAPAPQALFEAPHAVEPAPRRAPRLDLADPAVRARFLALAARAAPTGGRFASRDYGRVATWYAANGFAAPLFELDPDTWVFAREEDGVLEIEDVVAAAPSHAALAAALPRLIERPVRALRFGFDPEQLWPQARASGPDEDAGLFVRGLDPSRLGPHSRFPVLART</sequence>
<dbReference type="AlphaFoldDB" id="A0AAU9AF80"/>
<dbReference type="InterPro" id="IPR000182">
    <property type="entry name" value="GNAT_dom"/>
</dbReference>
<dbReference type="RefSeq" id="WP_096377577.1">
    <property type="nucleotide sequence ID" value="NZ_AP014940.1"/>
</dbReference>
<dbReference type="InterPro" id="IPR016181">
    <property type="entry name" value="Acyl_CoA_acyltransferase"/>
</dbReference>
<organism evidence="2 3">
    <name type="scientific">Lysobacter enzymogenes</name>
    <dbReference type="NCBI Taxonomy" id="69"/>
    <lineage>
        <taxon>Bacteria</taxon>
        <taxon>Pseudomonadati</taxon>
        <taxon>Pseudomonadota</taxon>
        <taxon>Gammaproteobacteria</taxon>
        <taxon>Lysobacterales</taxon>
        <taxon>Lysobacteraceae</taxon>
        <taxon>Lysobacter</taxon>
    </lineage>
</organism>
<dbReference type="GeneID" id="83063797"/>
<gene>
    <name evidence="2" type="ORF">LEN_1929</name>
</gene>
<reference evidence="2 3" key="1">
    <citation type="journal article" date="2017" name="DNA Res.">
        <title>Complete genome sequence and expression profile of the commercial lytic enzyme producer Lysobacter enzymogenes M497-1.</title>
        <authorList>
            <person name="Takami H."/>
            <person name="Toyoda A."/>
            <person name="Uchiyama I."/>
            <person name="Itoh T."/>
            <person name="Takaki Y."/>
            <person name="Arai W."/>
            <person name="Nishi S."/>
            <person name="Kawai M."/>
            <person name="Shinya K."/>
            <person name="Ikeda H."/>
        </authorList>
    </citation>
    <scope>NUCLEOTIDE SEQUENCE [LARGE SCALE GENOMIC DNA]</scope>
    <source>
        <strain evidence="2 3">M497-1</strain>
    </source>
</reference>
<dbReference type="Gene3D" id="3.40.630.30">
    <property type="match status" value="1"/>
</dbReference>
<dbReference type="Pfam" id="PF13527">
    <property type="entry name" value="Acetyltransf_9"/>
    <property type="match status" value="1"/>
</dbReference>
<proteinExistence type="predicted"/>
<dbReference type="SUPFAM" id="SSF55729">
    <property type="entry name" value="Acyl-CoA N-acyltransferases (Nat)"/>
    <property type="match status" value="1"/>
</dbReference>
<name>A0AAU9AF80_LYSEN</name>
<dbReference type="KEGG" id="lem:LEN_1929"/>
<evidence type="ECO:0000313" key="2">
    <source>
        <dbReference type="EMBL" id="BAV97416.1"/>
    </source>
</evidence>
<dbReference type="EMBL" id="AP014940">
    <property type="protein sequence ID" value="BAV97416.1"/>
    <property type="molecule type" value="Genomic_DNA"/>
</dbReference>